<sequence>MSSDAIPLAAITDRLYLEIPQVAEQQHQAFSTPGADWQAHLNQMSLAAFLPWLQEEQTSQVWPSVAALSSFWELVNGTAIVCEDMRLVLIPTPEIDLRELRVPQEWVDIPSWSADYYLAVQVNPDAGWIRIWGYATHHQLKTQGAYEDGDRTYSLDEDELIQDLNVLWIARQLCPEESLRAEVAPVPILLRQQAENLLERLGNPAVIFPRLAVPFQVWAALLEHGGWRQRLYERRQGFLNSWSVPQWLQVGLSGLAEQIGWSTRALTIAQGMRSPAERINGLSRQLAIAGHLYELQIFPQGNLEERIWRFELCPLDADRLVPSGFKLRLLTEDLQPFEHNEDIAIEAVDRLYVDVILEPEEGLVWEIEPTPEGYDREILNF</sequence>
<name>A0A951UQ04_9CYAN</name>
<dbReference type="InterPro" id="IPR014951">
    <property type="entry name" value="DUF1822"/>
</dbReference>
<dbReference type="EMBL" id="JAHHHD010000081">
    <property type="protein sequence ID" value="MBW4662511.1"/>
    <property type="molecule type" value="Genomic_DNA"/>
</dbReference>
<reference evidence="1" key="2">
    <citation type="journal article" date="2022" name="Microbiol. Resour. Announc.">
        <title>Metagenome Sequencing to Explore Phylogenomics of Terrestrial Cyanobacteria.</title>
        <authorList>
            <person name="Ward R.D."/>
            <person name="Stajich J.E."/>
            <person name="Johansen J.R."/>
            <person name="Huntemann M."/>
            <person name="Clum A."/>
            <person name="Foster B."/>
            <person name="Foster B."/>
            <person name="Roux S."/>
            <person name="Palaniappan K."/>
            <person name="Varghese N."/>
            <person name="Mukherjee S."/>
            <person name="Reddy T.B.K."/>
            <person name="Daum C."/>
            <person name="Copeland A."/>
            <person name="Chen I.A."/>
            <person name="Ivanova N.N."/>
            <person name="Kyrpides N.C."/>
            <person name="Shapiro N."/>
            <person name="Eloe-Fadrosh E.A."/>
            <person name="Pietrasiak N."/>
        </authorList>
    </citation>
    <scope>NUCLEOTIDE SEQUENCE</scope>
    <source>
        <strain evidence="1">UHER 2000/2452</strain>
    </source>
</reference>
<comment type="caution">
    <text evidence="1">The sequence shown here is derived from an EMBL/GenBank/DDBJ whole genome shotgun (WGS) entry which is preliminary data.</text>
</comment>
<accession>A0A951UQ04</accession>
<evidence type="ECO:0000313" key="1">
    <source>
        <dbReference type="EMBL" id="MBW4662511.1"/>
    </source>
</evidence>
<organism evidence="1 2">
    <name type="scientific">Drouetiella hepatica Uher 2000/2452</name>
    <dbReference type="NCBI Taxonomy" id="904376"/>
    <lineage>
        <taxon>Bacteria</taxon>
        <taxon>Bacillati</taxon>
        <taxon>Cyanobacteriota</taxon>
        <taxon>Cyanophyceae</taxon>
        <taxon>Oculatellales</taxon>
        <taxon>Oculatellaceae</taxon>
        <taxon>Drouetiella</taxon>
    </lineage>
</organism>
<gene>
    <name evidence="1" type="ORF">KME15_28025</name>
</gene>
<evidence type="ECO:0000313" key="2">
    <source>
        <dbReference type="Proteomes" id="UP000757435"/>
    </source>
</evidence>
<protein>
    <submittedName>
        <fullName evidence="1">DUF1822 family protein</fullName>
    </submittedName>
</protein>
<dbReference type="Proteomes" id="UP000757435">
    <property type="component" value="Unassembled WGS sequence"/>
</dbReference>
<reference evidence="1" key="1">
    <citation type="submission" date="2021-05" db="EMBL/GenBank/DDBJ databases">
        <authorList>
            <person name="Pietrasiak N."/>
            <person name="Ward R."/>
            <person name="Stajich J.E."/>
            <person name="Kurbessoian T."/>
        </authorList>
    </citation>
    <scope>NUCLEOTIDE SEQUENCE</scope>
    <source>
        <strain evidence="1">UHER 2000/2452</strain>
    </source>
</reference>
<dbReference type="Pfam" id="PF08852">
    <property type="entry name" value="DUF1822"/>
    <property type="match status" value="1"/>
</dbReference>
<proteinExistence type="predicted"/>
<dbReference type="AlphaFoldDB" id="A0A951UQ04"/>